<comment type="caution">
    <text evidence="2">The sequence shown here is derived from an EMBL/GenBank/DDBJ whole genome shotgun (WGS) entry which is preliminary data.</text>
</comment>
<organism evidence="2 3">
    <name type="scientific">Brassica rapa subsp. trilocularis</name>
    <dbReference type="NCBI Taxonomy" id="1813537"/>
    <lineage>
        <taxon>Eukaryota</taxon>
        <taxon>Viridiplantae</taxon>
        <taxon>Streptophyta</taxon>
        <taxon>Embryophyta</taxon>
        <taxon>Tracheophyta</taxon>
        <taxon>Spermatophyta</taxon>
        <taxon>Magnoliopsida</taxon>
        <taxon>eudicotyledons</taxon>
        <taxon>Gunneridae</taxon>
        <taxon>Pentapetalae</taxon>
        <taxon>rosids</taxon>
        <taxon>malvids</taxon>
        <taxon>Brassicales</taxon>
        <taxon>Brassicaceae</taxon>
        <taxon>Brassiceae</taxon>
        <taxon>Brassica</taxon>
    </lineage>
</organism>
<sequence>MFKISSEYSGSSRWCVFTSVAKVLAAFYSFVVQTIIHHITCIVSILNFFCVMYASIQCLYASRLAFDAFSVTVLLYLNNFSMTGVFIKVGLNKKKILIRDIQVQCMNSIVNCLEDVY</sequence>
<keyword evidence="1" id="KW-0812">Transmembrane</keyword>
<accession>A0ABQ7LE20</accession>
<evidence type="ECO:0000313" key="3">
    <source>
        <dbReference type="Proteomes" id="UP000823674"/>
    </source>
</evidence>
<keyword evidence="3" id="KW-1185">Reference proteome</keyword>
<protein>
    <submittedName>
        <fullName evidence="2">Uncharacterized protein</fullName>
    </submittedName>
</protein>
<dbReference type="EMBL" id="JADBGQ010000008">
    <property type="protein sequence ID" value="KAG5384827.1"/>
    <property type="molecule type" value="Genomic_DNA"/>
</dbReference>
<keyword evidence="1" id="KW-0472">Membrane</keyword>
<feature type="transmembrane region" description="Helical" evidence="1">
    <location>
        <begin position="36"/>
        <end position="56"/>
    </location>
</feature>
<keyword evidence="1" id="KW-1133">Transmembrane helix</keyword>
<evidence type="ECO:0000313" key="2">
    <source>
        <dbReference type="EMBL" id="KAG5384827.1"/>
    </source>
</evidence>
<proteinExistence type="predicted"/>
<reference evidence="2 3" key="1">
    <citation type="submission" date="2021-03" db="EMBL/GenBank/DDBJ databases">
        <authorList>
            <person name="King G.J."/>
            <person name="Bancroft I."/>
            <person name="Baten A."/>
            <person name="Bloomfield J."/>
            <person name="Borpatragohain P."/>
            <person name="He Z."/>
            <person name="Irish N."/>
            <person name="Irwin J."/>
            <person name="Liu K."/>
            <person name="Mauleon R.P."/>
            <person name="Moore J."/>
            <person name="Morris R."/>
            <person name="Ostergaard L."/>
            <person name="Wang B."/>
            <person name="Wells R."/>
        </authorList>
    </citation>
    <scope>NUCLEOTIDE SEQUENCE [LARGE SCALE GENOMIC DNA]</scope>
    <source>
        <strain evidence="2">R-o-18</strain>
        <tissue evidence="2">Leaf</tissue>
    </source>
</reference>
<feature type="transmembrane region" description="Helical" evidence="1">
    <location>
        <begin position="12"/>
        <end position="30"/>
    </location>
</feature>
<feature type="transmembrane region" description="Helical" evidence="1">
    <location>
        <begin position="68"/>
        <end position="87"/>
    </location>
</feature>
<name>A0ABQ7LE20_BRACM</name>
<dbReference type="Proteomes" id="UP000823674">
    <property type="component" value="Chromosome A09"/>
</dbReference>
<evidence type="ECO:0000256" key="1">
    <source>
        <dbReference type="SAM" id="Phobius"/>
    </source>
</evidence>
<gene>
    <name evidence="2" type="primary">A09p043910.1_BraROA</name>
    <name evidence="2" type="ORF">IGI04_036297</name>
</gene>